<dbReference type="Proteomes" id="UP000435323">
    <property type="component" value="Unassembled WGS sequence"/>
</dbReference>
<organism evidence="2 3">
    <name type="scientific">Aliivibrio fischeri</name>
    <name type="common">Vibrio fischeri</name>
    <dbReference type="NCBI Taxonomy" id="668"/>
    <lineage>
        <taxon>Bacteria</taxon>
        <taxon>Pseudomonadati</taxon>
        <taxon>Pseudomonadota</taxon>
        <taxon>Gammaproteobacteria</taxon>
        <taxon>Vibrionales</taxon>
        <taxon>Vibrionaceae</taxon>
        <taxon>Aliivibrio</taxon>
    </lineage>
</organism>
<gene>
    <name evidence="2" type="ORF">GNP77_06970</name>
</gene>
<dbReference type="RefSeq" id="WP_155657602.1">
    <property type="nucleotide sequence ID" value="NZ_WOBO01000005.1"/>
</dbReference>
<name>A0A6N3YUF7_ALIFS</name>
<feature type="domain" description="ParE-like toxin" evidence="1">
    <location>
        <begin position="25"/>
        <end position="87"/>
    </location>
</feature>
<sequence length="94" mass="11216">MNQQQITVESGVKIKIITPKAPPLIINRAKKLISKIFVQDILRGMRPKVIQRNKKWLSYRVNRKYRLLVLRTRCNTGPYYCLSHTEFDHWVNNH</sequence>
<evidence type="ECO:0000259" key="1">
    <source>
        <dbReference type="Pfam" id="PF24732"/>
    </source>
</evidence>
<evidence type="ECO:0000313" key="2">
    <source>
        <dbReference type="EMBL" id="MUK45122.1"/>
    </source>
</evidence>
<reference evidence="2 3" key="1">
    <citation type="submission" date="2019-11" db="EMBL/GenBank/DDBJ databases">
        <title>Using colonization assays and comparative genomics to discover symbiosis behaviors and factors in Vibrio fischeri.</title>
        <authorList>
            <person name="Bongrand C."/>
            <person name="Moriano-Gutierrez S."/>
            <person name="Arevalo P."/>
            <person name="Mcfall-Ngai M."/>
            <person name="Visick K."/>
            <person name="Polz M.F."/>
            <person name="Ruby E.G."/>
        </authorList>
    </citation>
    <scope>NUCLEOTIDE SEQUENCE [LARGE SCALE GENOMIC DNA]</scope>
    <source>
        <strain evidence="3">emors.3.2</strain>
    </source>
</reference>
<dbReference type="InterPro" id="IPR056925">
    <property type="entry name" value="ParE-like"/>
</dbReference>
<accession>A0A6N3YUF7</accession>
<dbReference type="EMBL" id="WOBO01000005">
    <property type="protein sequence ID" value="MUK45122.1"/>
    <property type="molecule type" value="Genomic_DNA"/>
</dbReference>
<dbReference type="Pfam" id="PF24732">
    <property type="entry name" value="ParE_like"/>
    <property type="match status" value="1"/>
</dbReference>
<protein>
    <recommendedName>
        <fullName evidence="1">ParE-like toxin domain-containing protein</fullName>
    </recommendedName>
</protein>
<dbReference type="AlphaFoldDB" id="A0A6N3YUF7"/>
<comment type="caution">
    <text evidence="2">The sequence shown here is derived from an EMBL/GenBank/DDBJ whole genome shotgun (WGS) entry which is preliminary data.</text>
</comment>
<evidence type="ECO:0000313" key="3">
    <source>
        <dbReference type="Proteomes" id="UP000435323"/>
    </source>
</evidence>
<proteinExistence type="predicted"/>